<proteinExistence type="predicted"/>
<sequence length="574" mass="58754">MNRLAALVGTVVAGVLLWPAAPAQAHPLGKFSVNQYAGLTLRPDRVDVSVVVDVAELPTLQDRARADLDGDGTLTPAERNGYAVAECGRFADGFAVTAGGERLGWVVSSPAYDVIPGAGGLDTSRLECSLGAAVGLAGTVDVLVDNGYRVDRVGWREITAAGDGVRLSGSSVPVESVTGRLRAYPQDLLTSALDVRTASLRVGGDGAPGAVAGETLAVPGRPGLLGAAQQRVEEVLGERLTPVVAGLAFLLAVLLGAGHAVLPGHGKTVMAAYFAGRRGRVRDALAVGGTVTIAHTGAVLAVGLLLSTSTALAGERVLAVLGLVSGLLVVLVGAGMLVAARRSRAGAHTHTHHDPDSHRHDHGPDHNLHGHNHDHHHGSHGHDGLHDHDHGSRDRDGGLHDHAQHHGSPGRDHHGLHDHESDHHHGSHDRDHHGSHDDGHSHHHGFHGHHHPHTGSDGGGGRFRRRLGLAGIGLAGGLVPSPSALVVLLGAIGLGRAGLGVALVIAYGLGMAATLTAIGLLLVVAQNRLSHLITTRAWAGRLSTLTGRVAAGAPTATAALVVVVGLGIGLRAIA</sequence>
<feature type="transmembrane region" description="Helical" evidence="2">
    <location>
        <begin position="467"/>
        <end position="492"/>
    </location>
</feature>
<keyword evidence="3" id="KW-0732">Signal</keyword>
<gene>
    <name evidence="4" type="ORF">ACFO0C_36570</name>
</gene>
<comment type="caution">
    <text evidence="4">The sequence shown here is derived from an EMBL/GenBank/DDBJ whole genome shotgun (WGS) entry which is preliminary data.</text>
</comment>
<evidence type="ECO:0000256" key="1">
    <source>
        <dbReference type="SAM" id="MobiDB-lite"/>
    </source>
</evidence>
<keyword evidence="2" id="KW-0472">Membrane</keyword>
<dbReference type="EMBL" id="JBHSBL010000024">
    <property type="protein sequence ID" value="MFC4070477.1"/>
    <property type="molecule type" value="Genomic_DNA"/>
</dbReference>
<feature type="transmembrane region" description="Helical" evidence="2">
    <location>
        <begin position="240"/>
        <end position="262"/>
    </location>
</feature>
<feature type="region of interest" description="Disordered" evidence="1">
    <location>
        <begin position="345"/>
        <end position="462"/>
    </location>
</feature>
<feature type="chain" id="PRO_5047067323" description="High-affinity nickel-transporter" evidence="3">
    <location>
        <begin position="26"/>
        <end position="574"/>
    </location>
</feature>
<evidence type="ECO:0000313" key="5">
    <source>
        <dbReference type="Proteomes" id="UP001595867"/>
    </source>
</evidence>
<feature type="compositionally biased region" description="Basic and acidic residues" evidence="1">
    <location>
        <begin position="380"/>
        <end position="440"/>
    </location>
</feature>
<keyword evidence="2" id="KW-0812">Transmembrane</keyword>
<keyword evidence="2" id="KW-1133">Transmembrane helix</keyword>
<dbReference type="PANTHER" id="PTHR40659">
    <property type="entry name" value="NICKEL/COBALT EFFLUX SYSTEM RCNA"/>
    <property type="match status" value="1"/>
</dbReference>
<feature type="transmembrane region" description="Helical" evidence="2">
    <location>
        <begin position="283"/>
        <end position="306"/>
    </location>
</feature>
<feature type="transmembrane region" description="Helical" evidence="2">
    <location>
        <begin position="498"/>
        <end position="524"/>
    </location>
</feature>
<feature type="compositionally biased region" description="Basic residues" evidence="1">
    <location>
        <begin position="369"/>
        <end position="379"/>
    </location>
</feature>
<evidence type="ECO:0000256" key="3">
    <source>
        <dbReference type="SAM" id="SignalP"/>
    </source>
</evidence>
<organism evidence="4 5">
    <name type="scientific">Actinoplanes subglobosus</name>
    <dbReference type="NCBI Taxonomy" id="1547892"/>
    <lineage>
        <taxon>Bacteria</taxon>
        <taxon>Bacillati</taxon>
        <taxon>Actinomycetota</taxon>
        <taxon>Actinomycetes</taxon>
        <taxon>Micromonosporales</taxon>
        <taxon>Micromonosporaceae</taxon>
        <taxon>Actinoplanes</taxon>
    </lineage>
</organism>
<name>A0ABV8J1P2_9ACTN</name>
<evidence type="ECO:0000313" key="4">
    <source>
        <dbReference type="EMBL" id="MFC4070477.1"/>
    </source>
</evidence>
<feature type="signal peptide" evidence="3">
    <location>
        <begin position="1"/>
        <end position="25"/>
    </location>
</feature>
<accession>A0ABV8J1P2</accession>
<dbReference type="PANTHER" id="PTHR40659:SF1">
    <property type="entry name" value="NICKEL_COBALT EFFLUX SYSTEM RCNA"/>
    <property type="match status" value="1"/>
</dbReference>
<feature type="compositionally biased region" description="Basic residues" evidence="1">
    <location>
        <begin position="441"/>
        <end position="453"/>
    </location>
</feature>
<dbReference type="Proteomes" id="UP001595867">
    <property type="component" value="Unassembled WGS sequence"/>
</dbReference>
<evidence type="ECO:0000256" key="2">
    <source>
        <dbReference type="SAM" id="Phobius"/>
    </source>
</evidence>
<dbReference type="InterPro" id="IPR051224">
    <property type="entry name" value="NiCoT_RcnA"/>
</dbReference>
<reference evidence="5" key="1">
    <citation type="journal article" date="2019" name="Int. J. Syst. Evol. Microbiol.">
        <title>The Global Catalogue of Microorganisms (GCM) 10K type strain sequencing project: providing services to taxonomists for standard genome sequencing and annotation.</title>
        <authorList>
            <consortium name="The Broad Institute Genomics Platform"/>
            <consortium name="The Broad Institute Genome Sequencing Center for Infectious Disease"/>
            <person name="Wu L."/>
            <person name="Ma J."/>
        </authorList>
    </citation>
    <scope>NUCLEOTIDE SEQUENCE [LARGE SCALE GENOMIC DNA]</scope>
    <source>
        <strain evidence="5">TBRC 5832</strain>
    </source>
</reference>
<feature type="compositionally biased region" description="Basic and acidic residues" evidence="1">
    <location>
        <begin position="352"/>
        <end position="368"/>
    </location>
</feature>
<protein>
    <recommendedName>
        <fullName evidence="6">High-affinity nickel-transporter</fullName>
    </recommendedName>
</protein>
<dbReference type="RefSeq" id="WP_378071354.1">
    <property type="nucleotide sequence ID" value="NZ_JBHSBL010000024.1"/>
</dbReference>
<keyword evidence="5" id="KW-1185">Reference proteome</keyword>
<feature type="transmembrane region" description="Helical" evidence="2">
    <location>
        <begin position="318"/>
        <end position="340"/>
    </location>
</feature>
<feature type="transmembrane region" description="Helical" evidence="2">
    <location>
        <begin position="545"/>
        <end position="570"/>
    </location>
</feature>
<evidence type="ECO:0008006" key="6">
    <source>
        <dbReference type="Google" id="ProtNLM"/>
    </source>
</evidence>